<organism evidence="1 2">
    <name type="scientific">Nostoc minutum NIES-26</name>
    <dbReference type="NCBI Taxonomy" id="1844469"/>
    <lineage>
        <taxon>Bacteria</taxon>
        <taxon>Bacillati</taxon>
        <taxon>Cyanobacteriota</taxon>
        <taxon>Cyanophyceae</taxon>
        <taxon>Nostocales</taxon>
        <taxon>Nostocaceae</taxon>
        <taxon>Nostoc</taxon>
    </lineage>
</organism>
<sequence>MVNKDDFLYPRGRYYGQVKPENLVFNANLQEFAQRVSYVCNLETGGKISPDEAYEQIKALWKQLKNSKKELKIGENPFQAGGGDAES</sequence>
<name>A0A367RDU3_9NOSO</name>
<evidence type="ECO:0000313" key="2">
    <source>
        <dbReference type="Proteomes" id="UP000252107"/>
    </source>
</evidence>
<gene>
    <name evidence="1" type="ORF">A6770_16700</name>
</gene>
<evidence type="ECO:0000313" key="1">
    <source>
        <dbReference type="EMBL" id="RCJ34707.1"/>
    </source>
</evidence>
<dbReference type="AlphaFoldDB" id="A0A367RDU3"/>
<accession>A0A367RDU3</accession>
<keyword evidence="2" id="KW-1185">Reference proteome</keyword>
<protein>
    <recommendedName>
        <fullName evidence="3">Isopropylmalate/homocitrate/citramalate synthase</fullName>
    </recommendedName>
</protein>
<comment type="caution">
    <text evidence="1">The sequence shown here is derived from an EMBL/GenBank/DDBJ whole genome shotgun (WGS) entry which is preliminary data.</text>
</comment>
<dbReference type="Pfam" id="PF23856">
    <property type="entry name" value="DUF7219"/>
    <property type="match status" value="1"/>
</dbReference>
<dbReference type="InterPro" id="IPR055643">
    <property type="entry name" value="DUF7219"/>
</dbReference>
<dbReference type="EMBL" id="LXQD01000163">
    <property type="protein sequence ID" value="RCJ34707.1"/>
    <property type="molecule type" value="Genomic_DNA"/>
</dbReference>
<dbReference type="Proteomes" id="UP000252107">
    <property type="component" value="Unassembled WGS sequence"/>
</dbReference>
<evidence type="ECO:0008006" key="3">
    <source>
        <dbReference type="Google" id="ProtNLM"/>
    </source>
</evidence>
<proteinExistence type="predicted"/>
<reference evidence="1" key="1">
    <citation type="submission" date="2016-04" db="EMBL/GenBank/DDBJ databases">
        <authorList>
            <person name="Tabuchi Yagui T.R."/>
        </authorList>
    </citation>
    <scope>NUCLEOTIDE SEQUENCE [LARGE SCALE GENOMIC DNA]</scope>
    <source>
        <strain evidence="1">NIES-26</strain>
    </source>
</reference>